<dbReference type="Proteomes" id="UP000234847">
    <property type="component" value="Unassembled WGS sequence"/>
</dbReference>
<protein>
    <recommendedName>
        <fullName evidence="3">TnsA-like heteromeric transposase endonuclease subunit</fullName>
    </recommendedName>
</protein>
<dbReference type="NCBIfam" id="NF033179">
    <property type="entry name" value="TnsA_like_Actin"/>
    <property type="match status" value="1"/>
</dbReference>
<sequence length="247" mass="27146">MVQSMGDPGGGPDAPWHQWEFSHAGETILCNAPEHLPDPITLSPVRRFRSSPKSRHVPVDAFSSTLGAPVRVESGLEHGLLLHLDRDPAVTWLLAQPTCLHFIGPDCKRRRHVPDLLSLHRDGKVCLWDARPSRRQDERFLVAARATEACARLVGWEYRVHAGHGLAYGANLRWLAGFRTPMPWHTEAGQRLERLLAGSGQAVAEVFSADGGGGELISGLWHHVWAGRITADLDSPLTGATVVRWVG</sequence>
<dbReference type="EMBL" id="PKJT01000005">
    <property type="protein sequence ID" value="PKZ81991.1"/>
    <property type="molecule type" value="Genomic_DNA"/>
</dbReference>
<proteinExistence type="predicted"/>
<accession>A0AAX0VKR2</accession>
<evidence type="ECO:0000313" key="1">
    <source>
        <dbReference type="EMBL" id="PKZ81991.1"/>
    </source>
</evidence>
<reference evidence="1 2" key="1">
    <citation type="submission" date="2017-12" db="EMBL/GenBank/DDBJ databases">
        <title>Phylogenetic diversity of female urinary microbiome.</title>
        <authorList>
            <person name="Thomas-White K."/>
            <person name="Wolfe A.J."/>
        </authorList>
    </citation>
    <scope>NUCLEOTIDE SEQUENCE [LARGE SCALE GENOMIC DNA]</scope>
    <source>
        <strain evidence="1 2">UMB0038</strain>
    </source>
</reference>
<name>A0AAX0VKR2_MICLU</name>
<dbReference type="AlphaFoldDB" id="A0AAX0VKR2"/>
<evidence type="ECO:0000313" key="2">
    <source>
        <dbReference type="Proteomes" id="UP000234847"/>
    </source>
</evidence>
<gene>
    <name evidence="1" type="ORF">CYJ95_07255</name>
</gene>
<dbReference type="InterPro" id="IPR048000">
    <property type="entry name" value="TnsA-like"/>
</dbReference>
<organism evidence="1 2">
    <name type="scientific">Micrococcus luteus</name>
    <name type="common">Micrococcus lysodeikticus</name>
    <dbReference type="NCBI Taxonomy" id="1270"/>
    <lineage>
        <taxon>Bacteria</taxon>
        <taxon>Bacillati</taxon>
        <taxon>Actinomycetota</taxon>
        <taxon>Actinomycetes</taxon>
        <taxon>Micrococcales</taxon>
        <taxon>Micrococcaceae</taxon>
        <taxon>Micrococcus</taxon>
    </lineage>
</organism>
<comment type="caution">
    <text evidence="1">The sequence shown here is derived from an EMBL/GenBank/DDBJ whole genome shotgun (WGS) entry which is preliminary data.</text>
</comment>
<evidence type="ECO:0008006" key="3">
    <source>
        <dbReference type="Google" id="ProtNLM"/>
    </source>
</evidence>